<protein>
    <recommendedName>
        <fullName evidence="1">Transcription regulator PadR N-terminal domain-containing protein</fullName>
    </recommendedName>
</protein>
<keyword evidence="3" id="KW-1185">Reference proteome</keyword>
<evidence type="ECO:0000313" key="3">
    <source>
        <dbReference type="Proteomes" id="UP001208689"/>
    </source>
</evidence>
<feature type="domain" description="Transcription regulator PadR N-terminal" evidence="1">
    <location>
        <begin position="39"/>
        <end position="112"/>
    </location>
</feature>
<dbReference type="Proteomes" id="UP001208689">
    <property type="component" value="Chromosome"/>
</dbReference>
<name>A0ABY6HKH8_9ARCH</name>
<dbReference type="SUPFAM" id="SSF46785">
    <property type="entry name" value="Winged helix' DNA-binding domain"/>
    <property type="match status" value="1"/>
</dbReference>
<evidence type="ECO:0000259" key="1">
    <source>
        <dbReference type="Pfam" id="PF03551"/>
    </source>
</evidence>
<dbReference type="InterPro" id="IPR036388">
    <property type="entry name" value="WH-like_DNA-bd_sf"/>
</dbReference>
<evidence type="ECO:0000313" key="2">
    <source>
        <dbReference type="EMBL" id="UYP43803.1"/>
    </source>
</evidence>
<dbReference type="InterPro" id="IPR036390">
    <property type="entry name" value="WH_DNA-bd_sf"/>
</dbReference>
<dbReference type="InterPro" id="IPR005149">
    <property type="entry name" value="Tscrpt_reg_PadR_N"/>
</dbReference>
<organism evidence="2 3">
    <name type="scientific">Candidatus Lokiarchaeum ossiferum</name>
    <dbReference type="NCBI Taxonomy" id="2951803"/>
    <lineage>
        <taxon>Archaea</taxon>
        <taxon>Promethearchaeati</taxon>
        <taxon>Promethearchaeota</taxon>
        <taxon>Promethearchaeia</taxon>
        <taxon>Promethearchaeales</taxon>
        <taxon>Promethearchaeaceae</taxon>
        <taxon>Candidatus Lokiarchaeum</taxon>
    </lineage>
</organism>
<sequence>MIKRIKQFQPEALINSESFRNYLEKSESEILRGISTLTILKIIEDFSPTGIYGYQMLKEIEKSSKNMLVIEEGTLYPLLKKLVKEGLIDAEARISDQGRRRKYYFITNEGAKISNHLNGFFSKLIESIAGLFDITVSLPEENYFFCPNCANKIDILDKQIKFCEVCGFNLEGILRGEEDMEGHL</sequence>
<dbReference type="InterPro" id="IPR052509">
    <property type="entry name" value="Metal_resp_DNA-bind_regulator"/>
</dbReference>
<gene>
    <name evidence="2" type="ORF">NEF87_000088</name>
</gene>
<dbReference type="PANTHER" id="PTHR33169">
    <property type="entry name" value="PADR-FAMILY TRANSCRIPTIONAL REGULATOR"/>
    <property type="match status" value="1"/>
</dbReference>
<reference evidence="2" key="1">
    <citation type="submission" date="2022-09" db="EMBL/GenBank/DDBJ databases">
        <title>Actin cytoskeleton and complex cell architecture in an #Asgard archaeon.</title>
        <authorList>
            <person name="Ponce Toledo R.I."/>
            <person name="Schleper C."/>
            <person name="Rodrigues Oliveira T."/>
            <person name="Wollweber F."/>
            <person name="Xu J."/>
            <person name="Rittmann S."/>
            <person name="Klingl A."/>
            <person name="Pilhofer M."/>
        </authorList>
    </citation>
    <scope>NUCLEOTIDE SEQUENCE</scope>
    <source>
        <strain evidence="2">B-35</strain>
    </source>
</reference>
<dbReference type="EMBL" id="CP104013">
    <property type="protein sequence ID" value="UYP43803.1"/>
    <property type="molecule type" value="Genomic_DNA"/>
</dbReference>
<dbReference type="Pfam" id="PF03551">
    <property type="entry name" value="PadR"/>
    <property type="match status" value="1"/>
</dbReference>
<dbReference type="PANTHER" id="PTHR33169:SF14">
    <property type="entry name" value="TRANSCRIPTIONAL REGULATOR RV3488"/>
    <property type="match status" value="1"/>
</dbReference>
<dbReference type="Gene3D" id="1.10.10.10">
    <property type="entry name" value="Winged helix-like DNA-binding domain superfamily/Winged helix DNA-binding domain"/>
    <property type="match status" value="1"/>
</dbReference>
<accession>A0ABY6HKH8</accession>
<proteinExistence type="predicted"/>